<proteinExistence type="predicted"/>
<feature type="region of interest" description="Disordered" evidence="1">
    <location>
        <begin position="171"/>
        <end position="227"/>
    </location>
</feature>
<sequence length="227" mass="24661">MSVIQLVRPHQPQVARWQRRAVLGLTHHLAQPVHALGHAAAQHLAVALAGHAVGQHTRHTQTGTIFRQAVGHGAKGLGHGRCVDHQQNRQIPQRSHIGRTARAVEQAHPAFDQHHIVAFARARQALLNVGLAAHGQIQVVHGLAARQPQPGGVEKIRPAFEDLHPCTARMQHVGQRRRDRGLALPRRGGGHQKNRAVHGISARRGRESVPGPTARRRTGRDGAAHGP</sequence>
<evidence type="ECO:0000313" key="2">
    <source>
        <dbReference type="EMBL" id="MPM97842.1"/>
    </source>
</evidence>
<dbReference type="EMBL" id="VSSQ01044057">
    <property type="protein sequence ID" value="MPM97842.1"/>
    <property type="molecule type" value="Genomic_DNA"/>
</dbReference>
<dbReference type="AlphaFoldDB" id="A0A645EB18"/>
<protein>
    <submittedName>
        <fullName evidence="2">Uncharacterized protein</fullName>
    </submittedName>
</protein>
<name>A0A645EB18_9ZZZZ</name>
<comment type="caution">
    <text evidence="2">The sequence shown here is derived from an EMBL/GenBank/DDBJ whole genome shotgun (WGS) entry which is preliminary data.</text>
</comment>
<gene>
    <name evidence="2" type="ORF">SDC9_145022</name>
</gene>
<evidence type="ECO:0000256" key="1">
    <source>
        <dbReference type="SAM" id="MobiDB-lite"/>
    </source>
</evidence>
<accession>A0A645EB18</accession>
<organism evidence="2">
    <name type="scientific">bioreactor metagenome</name>
    <dbReference type="NCBI Taxonomy" id="1076179"/>
    <lineage>
        <taxon>unclassified sequences</taxon>
        <taxon>metagenomes</taxon>
        <taxon>ecological metagenomes</taxon>
    </lineage>
</organism>
<reference evidence="2" key="1">
    <citation type="submission" date="2019-08" db="EMBL/GenBank/DDBJ databases">
        <authorList>
            <person name="Kucharzyk K."/>
            <person name="Murdoch R.W."/>
            <person name="Higgins S."/>
            <person name="Loffler F."/>
        </authorList>
    </citation>
    <scope>NUCLEOTIDE SEQUENCE</scope>
</reference>